<dbReference type="AlphaFoldDB" id="A0A814U5L9"/>
<comment type="subunit">
    <text evidence="4">Homodimer.</text>
</comment>
<organism evidence="5 6">
    <name type="scientific">Adineta steineri</name>
    <dbReference type="NCBI Taxonomy" id="433720"/>
    <lineage>
        <taxon>Eukaryota</taxon>
        <taxon>Metazoa</taxon>
        <taxon>Spiralia</taxon>
        <taxon>Gnathifera</taxon>
        <taxon>Rotifera</taxon>
        <taxon>Eurotatoria</taxon>
        <taxon>Bdelloidea</taxon>
        <taxon>Adinetida</taxon>
        <taxon>Adinetidae</taxon>
        <taxon>Adineta</taxon>
    </lineage>
</organism>
<dbReference type="PRINTS" id="PR00740">
    <property type="entry name" value="GLHYDRLASE27"/>
</dbReference>
<evidence type="ECO:0000256" key="4">
    <source>
        <dbReference type="RuleBase" id="RU361168"/>
    </source>
</evidence>
<evidence type="ECO:0000313" key="6">
    <source>
        <dbReference type="Proteomes" id="UP000663860"/>
    </source>
</evidence>
<evidence type="ECO:0000256" key="3">
    <source>
        <dbReference type="ARBA" id="ARBA00023295"/>
    </source>
</evidence>
<dbReference type="Pfam" id="PF16499">
    <property type="entry name" value="Melibiase_2"/>
    <property type="match status" value="1"/>
</dbReference>
<comment type="similarity">
    <text evidence="1 4">Belongs to the glycosyl hydrolase 27 family.</text>
</comment>
<keyword evidence="2 4" id="KW-0378">Hydrolase</keyword>
<dbReference type="PANTHER" id="PTHR11452:SF75">
    <property type="entry name" value="ALPHA-GALACTOSIDASE MEL1"/>
    <property type="match status" value="1"/>
</dbReference>
<evidence type="ECO:0000256" key="2">
    <source>
        <dbReference type="ARBA" id="ARBA00022801"/>
    </source>
</evidence>
<sequence length="358" mass="41040">MVLEEHLKWVRIKIIKVVIRWNSWNHFGCNINEKLIQQTADAIVATGLAAAGYEYVNMDDCWQVSRDAQGVIQADPKAFSSVRNRSYLSNELDNVIASNSIPSPDLLALCSKALLGGSVILPDEIKAKLNAHQYDTYVAQLRLHRLKSNEISRKLKQLPLKPKNSERGLLRDMFHVTSRERKAAYFVTATEYYSEVQISKNSDDIMKLCEWKVYRSVSPLNYPSFEDLQKMELVAYYYLAKSQAKDDTPTYVFGRTDTEDEEHVFLVNYGEKPGPDIDGYYQRKLLLIKDLQSLKGLPVLGRFIHDRETGITTGTVSGFTRRIQDHLGIEVDNDVLYDDDIVMQFDTKTKQKKDNLDL</sequence>
<dbReference type="PANTHER" id="PTHR11452">
    <property type="entry name" value="ALPHA-GALACTOSIDASE/ALPHA-N-ACETYLGALACTOSAMINIDASE"/>
    <property type="match status" value="1"/>
</dbReference>
<dbReference type="EMBL" id="CAJNOE010000352">
    <property type="protein sequence ID" value="CAF1167518.1"/>
    <property type="molecule type" value="Genomic_DNA"/>
</dbReference>
<dbReference type="GO" id="GO:0005975">
    <property type="term" value="P:carbohydrate metabolic process"/>
    <property type="evidence" value="ECO:0007669"/>
    <property type="project" value="InterPro"/>
</dbReference>
<dbReference type="InterPro" id="IPR000111">
    <property type="entry name" value="Glyco_hydro_27/36_CS"/>
</dbReference>
<dbReference type="InterPro" id="IPR017853">
    <property type="entry name" value="GH"/>
</dbReference>
<gene>
    <name evidence="5" type="ORF">IZO911_LOCUS26695</name>
</gene>
<dbReference type="Proteomes" id="UP000663860">
    <property type="component" value="Unassembled WGS sequence"/>
</dbReference>
<evidence type="ECO:0000313" key="5">
    <source>
        <dbReference type="EMBL" id="CAF1167518.1"/>
    </source>
</evidence>
<dbReference type="InterPro" id="IPR002241">
    <property type="entry name" value="Glyco_hydro_27"/>
</dbReference>
<dbReference type="PROSITE" id="PS00512">
    <property type="entry name" value="ALPHA_GALACTOSIDASE"/>
    <property type="match status" value="1"/>
</dbReference>
<dbReference type="InterPro" id="IPR013785">
    <property type="entry name" value="Aldolase_TIM"/>
</dbReference>
<dbReference type="EC" id="3.2.1.-" evidence="4"/>
<evidence type="ECO:0000256" key="1">
    <source>
        <dbReference type="ARBA" id="ARBA00009743"/>
    </source>
</evidence>
<reference evidence="5" key="1">
    <citation type="submission" date="2021-02" db="EMBL/GenBank/DDBJ databases">
        <authorList>
            <person name="Nowell W R."/>
        </authorList>
    </citation>
    <scope>NUCLEOTIDE SEQUENCE</scope>
</reference>
<keyword evidence="3 4" id="KW-0326">Glycosidase</keyword>
<dbReference type="GO" id="GO:0004553">
    <property type="term" value="F:hydrolase activity, hydrolyzing O-glycosyl compounds"/>
    <property type="evidence" value="ECO:0007669"/>
    <property type="project" value="InterPro"/>
</dbReference>
<proteinExistence type="inferred from homology"/>
<dbReference type="Gene3D" id="3.20.20.70">
    <property type="entry name" value="Aldolase class I"/>
    <property type="match status" value="1"/>
</dbReference>
<protein>
    <recommendedName>
        <fullName evidence="4">Alpha-galactosidase</fullName>
        <ecNumber evidence="4">3.2.1.-</ecNumber>
    </recommendedName>
</protein>
<name>A0A814U5L9_9BILA</name>
<comment type="caution">
    <text evidence="5">The sequence shown here is derived from an EMBL/GenBank/DDBJ whole genome shotgun (WGS) entry which is preliminary data.</text>
</comment>
<dbReference type="SUPFAM" id="SSF51445">
    <property type="entry name" value="(Trans)glycosidases"/>
    <property type="match status" value="1"/>
</dbReference>
<accession>A0A814U5L9</accession>
<keyword evidence="4" id="KW-1015">Disulfide bond</keyword>